<name>A0A9Q4L2G1_9EURY</name>
<dbReference type="RefSeq" id="WP_277520207.1">
    <property type="nucleotide sequence ID" value="NZ_JAMQOT010000001.1"/>
</dbReference>
<comment type="caution">
    <text evidence="3">The sequence shown here is derived from an EMBL/GenBank/DDBJ whole genome shotgun (WGS) entry which is preliminary data.</text>
</comment>
<feature type="domain" description="Phosphatidic acid phosphatase type 2/haloperoxidase" evidence="2">
    <location>
        <begin position="54"/>
        <end position="176"/>
    </location>
</feature>
<feature type="transmembrane region" description="Helical" evidence="1">
    <location>
        <begin position="18"/>
        <end position="45"/>
    </location>
</feature>
<sequence>MARGIGWFDAFREVAPEWVVVVLGLVTQLGDVWFLSALVGALYVFETGNRDGIAAIAGLLLAGLSLITGLKHLFALPRPERVLVEVGALPEALHPLYEATATATGYGFPSGHALMSTIVYLSLAEYSGVSTRRRRYLGAAGLVTAVCLSRVGLGVHYLVDVVAGVGVGVTFLLLAWGLLNRYPTHRGTLGFSLAVVVGAAALVPSGMDADALLLFGASLGALAGWQLAALARALDAGRGPIREDRPLTARVAVIAVALVSLVALIGLFWPTVILAGSGALGLVVAAVVAASERYRSGQASGI</sequence>
<dbReference type="EMBL" id="JAMQOT010000001">
    <property type="protein sequence ID" value="MDF9744725.1"/>
    <property type="molecule type" value="Genomic_DNA"/>
</dbReference>
<keyword evidence="1" id="KW-0472">Membrane</keyword>
<dbReference type="Gene3D" id="1.20.144.10">
    <property type="entry name" value="Phosphatidic acid phosphatase type 2/haloperoxidase"/>
    <property type="match status" value="1"/>
</dbReference>
<feature type="transmembrane region" description="Helical" evidence="1">
    <location>
        <begin position="161"/>
        <end position="179"/>
    </location>
</feature>
<dbReference type="SMART" id="SM00014">
    <property type="entry name" value="acidPPc"/>
    <property type="match status" value="1"/>
</dbReference>
<proteinExistence type="predicted"/>
<keyword evidence="1" id="KW-1133">Transmembrane helix</keyword>
<feature type="transmembrane region" description="Helical" evidence="1">
    <location>
        <begin position="213"/>
        <end position="235"/>
    </location>
</feature>
<protein>
    <submittedName>
        <fullName evidence="3">Phosphatase PAP2 family protein</fullName>
    </submittedName>
</protein>
<dbReference type="AlphaFoldDB" id="A0A9Q4L2G1"/>
<gene>
    <name evidence="3" type="ORF">NDI89_03915</name>
</gene>
<keyword evidence="1" id="KW-0812">Transmembrane</keyword>
<evidence type="ECO:0000256" key="1">
    <source>
        <dbReference type="SAM" id="Phobius"/>
    </source>
</evidence>
<evidence type="ECO:0000313" key="3">
    <source>
        <dbReference type="EMBL" id="MDF9744725.1"/>
    </source>
</evidence>
<feature type="transmembrane region" description="Helical" evidence="1">
    <location>
        <begin position="52"/>
        <end position="74"/>
    </location>
</feature>
<evidence type="ECO:0000259" key="2">
    <source>
        <dbReference type="SMART" id="SM00014"/>
    </source>
</evidence>
<feature type="transmembrane region" description="Helical" evidence="1">
    <location>
        <begin position="272"/>
        <end position="290"/>
    </location>
</feature>
<feature type="transmembrane region" description="Helical" evidence="1">
    <location>
        <begin position="247"/>
        <end position="266"/>
    </location>
</feature>
<dbReference type="InterPro" id="IPR036938">
    <property type="entry name" value="PAP2/HPO_sf"/>
</dbReference>
<dbReference type="PANTHER" id="PTHR14969:SF13">
    <property type="entry name" value="AT30094P"/>
    <property type="match status" value="1"/>
</dbReference>
<accession>A0A9Q4L2G1</accession>
<reference evidence="3" key="1">
    <citation type="submission" date="2022-06" db="EMBL/GenBank/DDBJ databases">
        <title>Natrinema sp. a new haloarchaeum isolate from saline soil.</title>
        <authorList>
            <person name="Strakova D."/>
            <person name="Galisteo C."/>
            <person name="Sanchez-Porro C."/>
            <person name="Ventosa A."/>
        </authorList>
    </citation>
    <scope>NUCLEOTIDE SEQUENCE</scope>
    <source>
        <strain evidence="3">S1CR25-10</strain>
    </source>
</reference>
<feature type="transmembrane region" description="Helical" evidence="1">
    <location>
        <begin position="136"/>
        <end position="155"/>
    </location>
</feature>
<organism evidence="3 4">
    <name type="scientific">Natrinema salsiterrestre</name>
    <dbReference type="NCBI Taxonomy" id="2950540"/>
    <lineage>
        <taxon>Archaea</taxon>
        <taxon>Methanobacteriati</taxon>
        <taxon>Methanobacteriota</taxon>
        <taxon>Stenosarchaea group</taxon>
        <taxon>Halobacteria</taxon>
        <taxon>Halobacteriales</taxon>
        <taxon>Natrialbaceae</taxon>
        <taxon>Natrinema</taxon>
    </lineage>
</organism>
<dbReference type="InterPro" id="IPR000326">
    <property type="entry name" value="PAP2/HPO"/>
</dbReference>
<dbReference type="Proteomes" id="UP001154061">
    <property type="component" value="Unassembled WGS sequence"/>
</dbReference>
<keyword evidence="4" id="KW-1185">Reference proteome</keyword>
<feature type="transmembrane region" description="Helical" evidence="1">
    <location>
        <begin position="188"/>
        <end position="207"/>
    </location>
</feature>
<dbReference type="Pfam" id="PF01569">
    <property type="entry name" value="PAP2"/>
    <property type="match status" value="1"/>
</dbReference>
<dbReference type="SUPFAM" id="SSF48317">
    <property type="entry name" value="Acid phosphatase/Vanadium-dependent haloperoxidase"/>
    <property type="match status" value="1"/>
</dbReference>
<dbReference type="PANTHER" id="PTHR14969">
    <property type="entry name" value="SPHINGOSINE-1-PHOSPHATE PHOSPHOHYDROLASE"/>
    <property type="match status" value="1"/>
</dbReference>
<evidence type="ECO:0000313" key="4">
    <source>
        <dbReference type="Proteomes" id="UP001154061"/>
    </source>
</evidence>